<dbReference type="Pfam" id="PF13560">
    <property type="entry name" value="HTH_31"/>
    <property type="match status" value="1"/>
</dbReference>
<dbReference type="InterPro" id="IPR041413">
    <property type="entry name" value="MLTR_LBD"/>
</dbReference>
<dbReference type="InterPro" id="IPR001387">
    <property type="entry name" value="Cro/C1-type_HTH"/>
</dbReference>
<organism evidence="2 3">
    <name type="scientific">Paenibacillus sophorae</name>
    <dbReference type="NCBI Taxonomy" id="1333845"/>
    <lineage>
        <taxon>Bacteria</taxon>
        <taxon>Bacillati</taxon>
        <taxon>Bacillota</taxon>
        <taxon>Bacilli</taxon>
        <taxon>Bacillales</taxon>
        <taxon>Paenibacillaceae</taxon>
        <taxon>Paenibacillus</taxon>
    </lineage>
</organism>
<reference evidence="2 3" key="1">
    <citation type="submission" date="2016-10" db="EMBL/GenBank/DDBJ databases">
        <authorList>
            <person name="de Groot N.N."/>
        </authorList>
    </citation>
    <scope>NUCLEOTIDE SEQUENCE [LARGE SCALE GENOMIC DNA]</scope>
    <source>
        <strain evidence="2 3">CGMCC 1.10238</strain>
    </source>
</reference>
<dbReference type="CDD" id="cd00093">
    <property type="entry name" value="HTH_XRE"/>
    <property type="match status" value="1"/>
</dbReference>
<protein>
    <submittedName>
        <fullName evidence="2">Helix-turn-helix domain-containing protein</fullName>
    </submittedName>
</protein>
<dbReference type="SMART" id="SM00530">
    <property type="entry name" value="HTH_XRE"/>
    <property type="match status" value="1"/>
</dbReference>
<dbReference type="AlphaFoldDB" id="A0A1H8G2D4"/>
<proteinExistence type="predicted"/>
<name>A0A1H8G2D4_9BACL</name>
<sequence>MKRRMILGLAILCKEKGAGFAVVTQDKHLELGLFLRKKRASLTPEEVGLPSGSRRRVEGLRREEVAELAGLSSDWYVRLEQGRPVRPSAEVVLALSNALQLNRKEREYLYTLAAQRLPEETPDSFKVSPGLQQFLDLQNPYPAYISDHEWNIIAWNRAAQSVFGDYSGMSNLQRNSIWRAFMDPYMQKLLDNWEGHSKLRVSQLRMAHSQLPENPERTELINQLRRHSEKFADWWNEQTIAGTPEGKKLIHHPDVGDIRLNYLSFQSEELPNATITIHLASDTESKLRLERLQEQRKS</sequence>
<dbReference type="SUPFAM" id="SSF47413">
    <property type="entry name" value="lambda repressor-like DNA-binding domains"/>
    <property type="match status" value="1"/>
</dbReference>
<evidence type="ECO:0000313" key="3">
    <source>
        <dbReference type="Proteomes" id="UP000198809"/>
    </source>
</evidence>
<evidence type="ECO:0000259" key="1">
    <source>
        <dbReference type="SMART" id="SM00530"/>
    </source>
</evidence>
<feature type="domain" description="HTH cro/C1-type" evidence="1">
    <location>
        <begin position="34"/>
        <end position="106"/>
    </location>
</feature>
<dbReference type="Gene3D" id="1.10.260.40">
    <property type="entry name" value="lambda repressor-like DNA-binding domains"/>
    <property type="match status" value="1"/>
</dbReference>
<dbReference type="STRING" id="1333845.SAMN04487895_101343"/>
<dbReference type="PANTHER" id="PTHR35010">
    <property type="entry name" value="BLL4672 PROTEIN-RELATED"/>
    <property type="match status" value="1"/>
</dbReference>
<dbReference type="Pfam" id="PF17765">
    <property type="entry name" value="MLTR_LBD"/>
    <property type="match status" value="1"/>
</dbReference>
<dbReference type="Proteomes" id="UP000198809">
    <property type="component" value="Unassembled WGS sequence"/>
</dbReference>
<evidence type="ECO:0000313" key="2">
    <source>
        <dbReference type="EMBL" id="SEN38112.1"/>
    </source>
</evidence>
<dbReference type="InterPro" id="IPR010982">
    <property type="entry name" value="Lambda_DNA-bd_dom_sf"/>
</dbReference>
<accession>A0A1H8G2D4</accession>
<dbReference type="Gene3D" id="3.30.450.180">
    <property type="match status" value="1"/>
</dbReference>
<gene>
    <name evidence="2" type="ORF">SAMN04487895_101343</name>
</gene>
<dbReference type="GO" id="GO:0003677">
    <property type="term" value="F:DNA binding"/>
    <property type="evidence" value="ECO:0007669"/>
    <property type="project" value="InterPro"/>
</dbReference>
<dbReference type="EMBL" id="FODH01000001">
    <property type="protein sequence ID" value="SEN38112.1"/>
    <property type="molecule type" value="Genomic_DNA"/>
</dbReference>